<keyword evidence="1" id="KW-1133">Transmembrane helix</keyword>
<dbReference type="Proteomes" id="UP000756132">
    <property type="component" value="Chromosome 2"/>
</dbReference>
<dbReference type="GeneID" id="71983768"/>
<keyword evidence="1" id="KW-0812">Transmembrane</keyword>
<keyword evidence="3" id="KW-1185">Reference proteome</keyword>
<dbReference type="OrthoDB" id="3693617at2759"/>
<protein>
    <submittedName>
        <fullName evidence="2">Uncharacterized protein</fullName>
    </submittedName>
</protein>
<name>A0A9Q8LBV5_PASFU</name>
<evidence type="ECO:0000313" key="3">
    <source>
        <dbReference type="Proteomes" id="UP000756132"/>
    </source>
</evidence>
<evidence type="ECO:0000313" key="2">
    <source>
        <dbReference type="EMBL" id="UJO14572.1"/>
    </source>
</evidence>
<reference evidence="2" key="1">
    <citation type="submission" date="2021-12" db="EMBL/GenBank/DDBJ databases">
        <authorList>
            <person name="Zaccaron A."/>
            <person name="Stergiopoulos I."/>
        </authorList>
    </citation>
    <scope>NUCLEOTIDE SEQUENCE</scope>
    <source>
        <strain evidence="2">Race5_Kim</strain>
    </source>
</reference>
<dbReference type="RefSeq" id="XP_047758938.1">
    <property type="nucleotide sequence ID" value="XM_047903038.1"/>
</dbReference>
<dbReference type="KEGG" id="ffu:CLAFUR5_03890"/>
<sequence length="154" mass="15773">MSTTSSSQMPATTGYTPGPVPCQPNSFPAPLDYAGMNGTVCAVSIHPATFNITQCCRSAVRVVDDCTQYCETKNQGNQAVDSNMFSNCVQAGNNGTFVSSMCGEYMNGTGVNASSPEAQTNTGSSLGSSLGLSSAGGLVVSLTLLAVGFQGLWM</sequence>
<accession>A0A9Q8LBV5</accession>
<organism evidence="2 3">
    <name type="scientific">Passalora fulva</name>
    <name type="common">Tomato leaf mold</name>
    <name type="synonym">Cladosporium fulvum</name>
    <dbReference type="NCBI Taxonomy" id="5499"/>
    <lineage>
        <taxon>Eukaryota</taxon>
        <taxon>Fungi</taxon>
        <taxon>Dikarya</taxon>
        <taxon>Ascomycota</taxon>
        <taxon>Pezizomycotina</taxon>
        <taxon>Dothideomycetes</taxon>
        <taxon>Dothideomycetidae</taxon>
        <taxon>Mycosphaerellales</taxon>
        <taxon>Mycosphaerellaceae</taxon>
        <taxon>Fulvia</taxon>
    </lineage>
</organism>
<reference evidence="2" key="2">
    <citation type="journal article" date="2022" name="Microb. Genom.">
        <title>A chromosome-scale genome assembly of the tomato pathogen Cladosporium fulvum reveals a compartmentalized genome architecture and the presence of a dispensable chromosome.</title>
        <authorList>
            <person name="Zaccaron A.Z."/>
            <person name="Chen L.H."/>
            <person name="Samaras A."/>
            <person name="Stergiopoulos I."/>
        </authorList>
    </citation>
    <scope>NUCLEOTIDE SEQUENCE</scope>
    <source>
        <strain evidence="2">Race5_Kim</strain>
    </source>
</reference>
<proteinExistence type="predicted"/>
<feature type="transmembrane region" description="Helical" evidence="1">
    <location>
        <begin position="130"/>
        <end position="153"/>
    </location>
</feature>
<gene>
    <name evidence="2" type="ORF">CLAFUR5_03890</name>
</gene>
<evidence type="ECO:0000256" key="1">
    <source>
        <dbReference type="SAM" id="Phobius"/>
    </source>
</evidence>
<dbReference type="EMBL" id="CP090164">
    <property type="protein sequence ID" value="UJO14572.1"/>
    <property type="molecule type" value="Genomic_DNA"/>
</dbReference>
<keyword evidence="1" id="KW-0472">Membrane</keyword>
<dbReference type="AlphaFoldDB" id="A0A9Q8LBV5"/>